<feature type="active site" description="Proton donor/acceptor" evidence="2">
    <location>
        <position position="116"/>
    </location>
</feature>
<dbReference type="Proteomes" id="UP000179284">
    <property type="component" value="Chromosome I"/>
</dbReference>
<reference evidence="6" key="1">
    <citation type="submission" date="2016-10" db="EMBL/GenBank/DDBJ databases">
        <title>The complete genome sequence of the rumen bacterium Butyrivibrio hungatei MB2003.</title>
        <authorList>
            <person name="Palevich N."/>
            <person name="Kelly W.J."/>
            <person name="Leahy S.C."/>
            <person name="Altermann E."/>
            <person name="Rakonjac J."/>
            <person name="Attwood G.T."/>
        </authorList>
    </citation>
    <scope>NUCLEOTIDE SEQUENCE [LARGE SCALE GENOMIC DNA]</scope>
    <source>
        <strain evidence="6">MB2003</strain>
    </source>
</reference>
<dbReference type="KEGG" id="bhu:bhn_I0791"/>
<keyword evidence="6" id="KW-1185">Reference proteome</keyword>
<keyword evidence="4" id="KW-1133">Transmembrane helix</keyword>
<dbReference type="AlphaFoldDB" id="A0A1D9P0V8"/>
<dbReference type="SUPFAM" id="SSF63817">
    <property type="entry name" value="Sortase"/>
    <property type="match status" value="1"/>
</dbReference>
<organism evidence="5 6">
    <name type="scientific">Butyrivibrio hungatei</name>
    <dbReference type="NCBI Taxonomy" id="185008"/>
    <lineage>
        <taxon>Bacteria</taxon>
        <taxon>Bacillati</taxon>
        <taxon>Bacillota</taxon>
        <taxon>Clostridia</taxon>
        <taxon>Lachnospirales</taxon>
        <taxon>Lachnospiraceae</taxon>
        <taxon>Butyrivibrio</taxon>
    </lineage>
</organism>
<dbReference type="RefSeq" id="WP_071175564.1">
    <property type="nucleotide sequence ID" value="NZ_CP017831.1"/>
</dbReference>
<accession>A0A1D9P0V8</accession>
<keyword evidence="4" id="KW-0472">Membrane</keyword>
<evidence type="ECO:0000313" key="6">
    <source>
        <dbReference type="Proteomes" id="UP000179284"/>
    </source>
</evidence>
<keyword evidence="1" id="KW-0378">Hydrolase</keyword>
<protein>
    <submittedName>
        <fullName evidence="5">Sortase family protein</fullName>
    </submittedName>
</protein>
<feature type="transmembrane region" description="Helical" evidence="4">
    <location>
        <begin position="6"/>
        <end position="24"/>
    </location>
</feature>
<gene>
    <name evidence="5" type="ORF">bhn_I0791</name>
</gene>
<evidence type="ECO:0000256" key="2">
    <source>
        <dbReference type="PIRSR" id="PIRSR605754-1"/>
    </source>
</evidence>
<dbReference type="GO" id="GO:0016787">
    <property type="term" value="F:hydrolase activity"/>
    <property type="evidence" value="ECO:0007669"/>
    <property type="project" value="UniProtKB-KW"/>
</dbReference>
<dbReference type="OrthoDB" id="2328774at2"/>
<evidence type="ECO:0000313" key="5">
    <source>
        <dbReference type="EMBL" id="AOZ95825.1"/>
    </source>
</evidence>
<dbReference type="Gene3D" id="2.40.260.10">
    <property type="entry name" value="Sortase"/>
    <property type="match status" value="1"/>
</dbReference>
<sequence length="215" mass="23257">MKKISGYIYIALGVLCILLAVVIIRNNFIESAQAGSASDAFLSGVINQMPDTVLEDTSTDMPVVDVDGHSFVGTVEIPSLGLLLPVQSRWSKEDAKYAVCRYRGSIASNDLIIAGHNYVEHFGNLNQLTTGDEVIVTDMNGKSYKYEVANIETLGAYDVIDMVAGEWDLTLFTCTIGGANRVTVRCEATGEMSATGSTPDVLEAAEKSKHIRKQQ</sequence>
<dbReference type="EMBL" id="CP017831">
    <property type="protein sequence ID" value="AOZ95825.1"/>
    <property type="molecule type" value="Genomic_DNA"/>
</dbReference>
<dbReference type="InterPro" id="IPR023365">
    <property type="entry name" value="Sortase_dom-sf"/>
</dbReference>
<evidence type="ECO:0000256" key="4">
    <source>
        <dbReference type="SAM" id="Phobius"/>
    </source>
</evidence>
<dbReference type="CDD" id="cd00004">
    <property type="entry name" value="Sortase"/>
    <property type="match status" value="1"/>
</dbReference>
<dbReference type="InterPro" id="IPR005754">
    <property type="entry name" value="Sortase"/>
</dbReference>
<proteinExistence type="predicted"/>
<feature type="region of interest" description="Disordered" evidence="3">
    <location>
        <begin position="192"/>
        <end position="215"/>
    </location>
</feature>
<evidence type="ECO:0000256" key="1">
    <source>
        <dbReference type="ARBA" id="ARBA00022801"/>
    </source>
</evidence>
<keyword evidence="4" id="KW-0812">Transmembrane</keyword>
<evidence type="ECO:0000256" key="3">
    <source>
        <dbReference type="SAM" id="MobiDB-lite"/>
    </source>
</evidence>
<name>A0A1D9P0V8_9FIRM</name>
<dbReference type="Pfam" id="PF04203">
    <property type="entry name" value="Sortase"/>
    <property type="match status" value="1"/>
</dbReference>
<feature type="active site" description="Acyl-thioester intermediate" evidence="2">
    <location>
        <position position="174"/>
    </location>
</feature>